<organism evidence="2 3">
    <name type="scientific">Motilibacter rhizosphaerae</name>
    <dbReference type="NCBI Taxonomy" id="598652"/>
    <lineage>
        <taxon>Bacteria</taxon>
        <taxon>Bacillati</taxon>
        <taxon>Actinomycetota</taxon>
        <taxon>Actinomycetes</taxon>
        <taxon>Motilibacterales</taxon>
        <taxon>Motilibacteraceae</taxon>
        <taxon>Motilibacter</taxon>
    </lineage>
</organism>
<reference evidence="2 3" key="1">
    <citation type="submission" date="2019-02" db="EMBL/GenBank/DDBJ databases">
        <title>Genomic Encyclopedia of Type Strains, Phase IV (KMG-IV): sequencing the most valuable type-strain genomes for metagenomic binning, comparative biology and taxonomic classification.</title>
        <authorList>
            <person name="Goeker M."/>
        </authorList>
    </citation>
    <scope>NUCLEOTIDE SEQUENCE [LARGE SCALE GENOMIC DNA]</scope>
    <source>
        <strain evidence="2 3">DSM 45622</strain>
    </source>
</reference>
<dbReference type="EMBL" id="SGXD01000003">
    <property type="protein sequence ID" value="RZS87358.1"/>
    <property type="molecule type" value="Genomic_DNA"/>
</dbReference>
<gene>
    <name evidence="2" type="ORF">EV189_2784</name>
</gene>
<keyword evidence="3" id="KW-1185">Reference proteome</keyword>
<protein>
    <submittedName>
        <fullName evidence="2">Uncharacterized protein</fullName>
    </submittedName>
</protein>
<name>A0A4Q7NQI3_9ACTN</name>
<dbReference type="Proteomes" id="UP000293638">
    <property type="component" value="Unassembled WGS sequence"/>
</dbReference>
<dbReference type="OrthoDB" id="5491496at2"/>
<evidence type="ECO:0000256" key="1">
    <source>
        <dbReference type="SAM" id="SignalP"/>
    </source>
</evidence>
<feature type="signal peptide" evidence="1">
    <location>
        <begin position="1"/>
        <end position="28"/>
    </location>
</feature>
<dbReference type="AlphaFoldDB" id="A0A4Q7NQI3"/>
<sequence>MERVRAGSLAVAVLGAALAVLPAAPAGAAAPPVAKPETLWLDTSAGGTATAPVPAVRTARTWATGEYAVVVVRGTYSKWGADFWRHGTVCGHPDRSAQAPSSPSVRQAYAGSDAEWTFGVPYACPQFPVALPAREGLQVDAGAGFQHPALLTAVGSRPSPDHAYRYALAGSGHRLALRIQDSIPGDNYGLLQVFVRSAVAADCASTGWQAFRSFASATACRAALPAVRAAAAPGASILVDAFPRRTTRGSAVVLRARARATAGAVTSARLELWTRTTGSWHRLRTLRPDQTGSVSVRLVPAVTASYQWRVAGTRTTSPVRVLTVR</sequence>
<evidence type="ECO:0000313" key="3">
    <source>
        <dbReference type="Proteomes" id="UP000293638"/>
    </source>
</evidence>
<feature type="chain" id="PRO_5020202832" evidence="1">
    <location>
        <begin position="29"/>
        <end position="325"/>
    </location>
</feature>
<accession>A0A4Q7NQI3</accession>
<dbReference type="RefSeq" id="WP_130493489.1">
    <property type="nucleotide sequence ID" value="NZ_SGXD01000003.1"/>
</dbReference>
<keyword evidence="1" id="KW-0732">Signal</keyword>
<evidence type="ECO:0000313" key="2">
    <source>
        <dbReference type="EMBL" id="RZS87358.1"/>
    </source>
</evidence>
<proteinExistence type="predicted"/>
<comment type="caution">
    <text evidence="2">The sequence shown here is derived from an EMBL/GenBank/DDBJ whole genome shotgun (WGS) entry which is preliminary data.</text>
</comment>